<sequence>MKLTRFISGTAASLTACLAVGTVGATAASAGTSDDFELYETTIAEIRTAFAEGTLTCTELISGYLDRIEAYEDAGPAINSLITLNPDAM</sequence>
<feature type="chain" id="PRO_5045289187" description="Amidase" evidence="1">
    <location>
        <begin position="28"/>
        <end position="89"/>
    </location>
</feature>
<evidence type="ECO:0000256" key="1">
    <source>
        <dbReference type="SAM" id="SignalP"/>
    </source>
</evidence>
<feature type="signal peptide" evidence="1">
    <location>
        <begin position="1"/>
        <end position="27"/>
    </location>
</feature>
<organism evidence="2 3">
    <name type="scientific">Georgenia halotolerans</name>
    <dbReference type="NCBI Taxonomy" id="3028317"/>
    <lineage>
        <taxon>Bacteria</taxon>
        <taxon>Bacillati</taxon>
        <taxon>Actinomycetota</taxon>
        <taxon>Actinomycetes</taxon>
        <taxon>Micrococcales</taxon>
        <taxon>Bogoriellaceae</taxon>
        <taxon>Georgenia</taxon>
    </lineage>
</organism>
<gene>
    <name evidence="2" type="ORF">PU560_01045</name>
</gene>
<dbReference type="Proteomes" id="UP001165561">
    <property type="component" value="Unassembled WGS sequence"/>
</dbReference>
<dbReference type="InterPro" id="IPR036928">
    <property type="entry name" value="AS_sf"/>
</dbReference>
<dbReference type="EMBL" id="JARACI010000219">
    <property type="protein sequence ID" value="MDD9205048.1"/>
    <property type="molecule type" value="Genomic_DNA"/>
</dbReference>
<protein>
    <recommendedName>
        <fullName evidence="4">Amidase</fullName>
    </recommendedName>
</protein>
<accession>A0ABT5TTN1</accession>
<feature type="non-terminal residue" evidence="2">
    <location>
        <position position="89"/>
    </location>
</feature>
<comment type="caution">
    <text evidence="2">The sequence shown here is derived from an EMBL/GenBank/DDBJ whole genome shotgun (WGS) entry which is preliminary data.</text>
</comment>
<dbReference type="PROSITE" id="PS51257">
    <property type="entry name" value="PROKAR_LIPOPROTEIN"/>
    <property type="match status" value="1"/>
</dbReference>
<dbReference type="Gene3D" id="3.90.1300.10">
    <property type="entry name" value="Amidase signature (AS) domain"/>
    <property type="match status" value="1"/>
</dbReference>
<evidence type="ECO:0000313" key="2">
    <source>
        <dbReference type="EMBL" id="MDD9205048.1"/>
    </source>
</evidence>
<keyword evidence="1" id="KW-0732">Signal</keyword>
<dbReference type="SUPFAM" id="SSF75304">
    <property type="entry name" value="Amidase signature (AS) enzymes"/>
    <property type="match status" value="1"/>
</dbReference>
<proteinExistence type="predicted"/>
<evidence type="ECO:0008006" key="4">
    <source>
        <dbReference type="Google" id="ProtNLM"/>
    </source>
</evidence>
<keyword evidence="3" id="KW-1185">Reference proteome</keyword>
<evidence type="ECO:0000313" key="3">
    <source>
        <dbReference type="Proteomes" id="UP001165561"/>
    </source>
</evidence>
<reference evidence="2" key="1">
    <citation type="submission" date="2023-02" db="EMBL/GenBank/DDBJ databases">
        <title>Georgenia sp.10Sc9-8, isolated from a soil sample collected from the Taklamakan desert.</title>
        <authorList>
            <person name="Liu S."/>
        </authorList>
    </citation>
    <scope>NUCLEOTIDE SEQUENCE</scope>
    <source>
        <strain evidence="2">10Sc9-8</strain>
    </source>
</reference>
<name>A0ABT5TTN1_9MICO</name>